<dbReference type="InParanoid" id="A0A0G4EW76"/>
<evidence type="ECO:0000313" key="3">
    <source>
        <dbReference type="Proteomes" id="UP000041254"/>
    </source>
</evidence>
<proteinExistence type="predicted"/>
<dbReference type="Proteomes" id="UP000041254">
    <property type="component" value="Unassembled WGS sequence"/>
</dbReference>
<keyword evidence="1" id="KW-0732">Signal</keyword>
<evidence type="ECO:0000256" key="1">
    <source>
        <dbReference type="SAM" id="SignalP"/>
    </source>
</evidence>
<accession>A0A0G4EW76</accession>
<reference evidence="2 3" key="1">
    <citation type="submission" date="2014-11" db="EMBL/GenBank/DDBJ databases">
        <authorList>
            <person name="Zhu J."/>
            <person name="Qi W."/>
            <person name="Song R."/>
        </authorList>
    </citation>
    <scope>NUCLEOTIDE SEQUENCE [LARGE SCALE GENOMIC DNA]</scope>
</reference>
<name>A0A0G4EW76_VITBC</name>
<evidence type="ECO:0000313" key="2">
    <source>
        <dbReference type="EMBL" id="CEM02503.1"/>
    </source>
</evidence>
<keyword evidence="3" id="KW-1185">Reference proteome</keyword>
<feature type="signal peptide" evidence="1">
    <location>
        <begin position="1"/>
        <end position="17"/>
    </location>
</feature>
<sequence>MIRCLLGLLATIAVVKGEVLNPKEEGLHVYHLLGPPTPGCTPQAQHCSLYPEDATVAVSSNVSTSSLQPQDRFALLEQRTRIRNTVWNSMFDAQHFVTYIDKLSFSPLLTPLDDEFILKMMELTRDLSGDPRAYWAQMEEEWAQRSKDWDIEEKKENETPLSIRAQQLQDSCRAFVDRLIPLGDSDLTKRMSTRIPRGNSESANTLGSLNPLSREFKEQVDTVLTTLPIFSQATEMQRSWRKMAKAIVNIYTGNSVNGAMYSEVRKED</sequence>
<organism evidence="2 3">
    <name type="scientific">Vitrella brassicaformis (strain CCMP3155)</name>
    <dbReference type="NCBI Taxonomy" id="1169540"/>
    <lineage>
        <taxon>Eukaryota</taxon>
        <taxon>Sar</taxon>
        <taxon>Alveolata</taxon>
        <taxon>Colpodellida</taxon>
        <taxon>Vitrellaceae</taxon>
        <taxon>Vitrella</taxon>
    </lineage>
</organism>
<dbReference type="AlphaFoldDB" id="A0A0G4EW76"/>
<dbReference type="EMBL" id="CDMY01000328">
    <property type="protein sequence ID" value="CEM02503.1"/>
    <property type="molecule type" value="Genomic_DNA"/>
</dbReference>
<feature type="chain" id="PRO_5005187710" evidence="1">
    <location>
        <begin position="18"/>
        <end position="268"/>
    </location>
</feature>
<dbReference type="VEuPathDB" id="CryptoDB:Vbra_13652"/>
<gene>
    <name evidence="2" type="ORF">Vbra_13652</name>
</gene>
<protein>
    <submittedName>
        <fullName evidence="2">Uncharacterized protein</fullName>
    </submittedName>
</protein>